<keyword evidence="2" id="KW-0732">Signal</keyword>
<feature type="compositionally biased region" description="Low complexity" evidence="1">
    <location>
        <begin position="139"/>
        <end position="151"/>
    </location>
</feature>
<sequence>MAKISLIVFAVLLISQLNLIQFVVMGAPAPEEVATTAASANPAGPVDGILPVTLPTDLLIQSKNLTAIIDLIPSTSSNPLTAIGPITNVTGNVSQQIGGIVGTVSTIGTVKPPVLFNPSVGKSQVGKQFLPGFPPVELPTVQPPTGQQPTTAQPPVPLA</sequence>
<feature type="signal peptide" evidence="2">
    <location>
        <begin position="1"/>
        <end position="26"/>
    </location>
</feature>
<dbReference type="EMBL" id="JACMRX010000004">
    <property type="protein sequence ID" value="KAF7991157.1"/>
    <property type="molecule type" value="Genomic_DNA"/>
</dbReference>
<evidence type="ECO:0000313" key="3">
    <source>
        <dbReference type="EMBL" id="KAF7991157.1"/>
    </source>
</evidence>
<feature type="region of interest" description="Disordered" evidence="1">
    <location>
        <begin position="134"/>
        <end position="159"/>
    </location>
</feature>
<accession>A0A835CPD3</accession>
<keyword evidence="4" id="KW-1185">Reference proteome</keyword>
<dbReference type="AlphaFoldDB" id="A0A835CPD3"/>
<name>A0A835CPD3_APHGI</name>
<evidence type="ECO:0000256" key="1">
    <source>
        <dbReference type="SAM" id="MobiDB-lite"/>
    </source>
</evidence>
<evidence type="ECO:0008006" key="5">
    <source>
        <dbReference type="Google" id="ProtNLM"/>
    </source>
</evidence>
<protein>
    <recommendedName>
        <fullName evidence="5">Venom protein</fullName>
    </recommendedName>
</protein>
<gene>
    <name evidence="3" type="ORF">HCN44_002719</name>
</gene>
<evidence type="ECO:0000256" key="2">
    <source>
        <dbReference type="SAM" id="SignalP"/>
    </source>
</evidence>
<dbReference type="Proteomes" id="UP000639338">
    <property type="component" value="Unassembled WGS sequence"/>
</dbReference>
<proteinExistence type="predicted"/>
<reference evidence="3 4" key="1">
    <citation type="submission" date="2020-08" db="EMBL/GenBank/DDBJ databases">
        <title>Aphidius gifuensis genome sequencing and assembly.</title>
        <authorList>
            <person name="Du Z."/>
        </authorList>
    </citation>
    <scope>NUCLEOTIDE SEQUENCE [LARGE SCALE GENOMIC DNA]</scope>
    <source>
        <strain evidence="3">YNYX2018</strain>
        <tissue evidence="3">Adults</tissue>
    </source>
</reference>
<organism evidence="3 4">
    <name type="scientific">Aphidius gifuensis</name>
    <name type="common">Parasitoid wasp</name>
    <dbReference type="NCBI Taxonomy" id="684658"/>
    <lineage>
        <taxon>Eukaryota</taxon>
        <taxon>Metazoa</taxon>
        <taxon>Ecdysozoa</taxon>
        <taxon>Arthropoda</taxon>
        <taxon>Hexapoda</taxon>
        <taxon>Insecta</taxon>
        <taxon>Pterygota</taxon>
        <taxon>Neoptera</taxon>
        <taxon>Endopterygota</taxon>
        <taxon>Hymenoptera</taxon>
        <taxon>Apocrita</taxon>
        <taxon>Ichneumonoidea</taxon>
        <taxon>Braconidae</taxon>
        <taxon>Aphidiinae</taxon>
        <taxon>Aphidius</taxon>
    </lineage>
</organism>
<comment type="caution">
    <text evidence="3">The sequence shown here is derived from an EMBL/GenBank/DDBJ whole genome shotgun (WGS) entry which is preliminary data.</text>
</comment>
<feature type="chain" id="PRO_5032815998" description="Venom protein" evidence="2">
    <location>
        <begin position="27"/>
        <end position="159"/>
    </location>
</feature>
<evidence type="ECO:0000313" key="4">
    <source>
        <dbReference type="Proteomes" id="UP000639338"/>
    </source>
</evidence>